<sequence>MGSCWTKEVDYDDDHHHEAELASGNVHLITTMEDWDVMLSEASKDGKIELSSSWGISATPTFFFLKEKKTIDKLVGANKEELHKKLALVTTHHDSQTTPN</sequence>
<keyword evidence="3" id="KW-1185">Reference proteome</keyword>
<dbReference type="Proteomes" id="UP000583929">
    <property type="component" value="Unassembled WGS sequence"/>
</dbReference>
<dbReference type="EMBL" id="JAATIQ010000306">
    <property type="protein sequence ID" value="KAF4362908.1"/>
    <property type="molecule type" value="Genomic_DNA"/>
</dbReference>
<dbReference type="CDD" id="cd02947">
    <property type="entry name" value="TRX_family"/>
    <property type="match status" value="1"/>
</dbReference>
<protein>
    <recommendedName>
        <fullName evidence="1">Thioredoxin domain-containing protein</fullName>
    </recommendedName>
</protein>
<dbReference type="InterPro" id="IPR013766">
    <property type="entry name" value="Thioredoxin_domain"/>
</dbReference>
<evidence type="ECO:0000259" key="1">
    <source>
        <dbReference type="Pfam" id="PF00085"/>
    </source>
</evidence>
<comment type="caution">
    <text evidence="2">The sequence shown here is derived from an EMBL/GenBank/DDBJ whole genome shotgun (WGS) entry which is preliminary data.</text>
</comment>
<dbReference type="AlphaFoldDB" id="A0A7J6EX09"/>
<accession>A0A7J6EX09</accession>
<feature type="domain" description="Thioredoxin" evidence="1">
    <location>
        <begin position="26"/>
        <end position="86"/>
    </location>
</feature>
<name>A0A7J6EX09_CANSA</name>
<dbReference type="Gene3D" id="3.40.30.10">
    <property type="entry name" value="Glutaredoxin"/>
    <property type="match status" value="1"/>
</dbReference>
<dbReference type="Pfam" id="PF00085">
    <property type="entry name" value="Thioredoxin"/>
    <property type="match status" value="1"/>
</dbReference>
<organism evidence="2 3">
    <name type="scientific">Cannabis sativa</name>
    <name type="common">Hemp</name>
    <name type="synonym">Marijuana</name>
    <dbReference type="NCBI Taxonomy" id="3483"/>
    <lineage>
        <taxon>Eukaryota</taxon>
        <taxon>Viridiplantae</taxon>
        <taxon>Streptophyta</taxon>
        <taxon>Embryophyta</taxon>
        <taxon>Tracheophyta</taxon>
        <taxon>Spermatophyta</taxon>
        <taxon>Magnoliopsida</taxon>
        <taxon>eudicotyledons</taxon>
        <taxon>Gunneridae</taxon>
        <taxon>Pentapetalae</taxon>
        <taxon>rosids</taxon>
        <taxon>fabids</taxon>
        <taxon>Rosales</taxon>
        <taxon>Cannabaceae</taxon>
        <taxon>Cannabis</taxon>
    </lineage>
</organism>
<dbReference type="SUPFAM" id="SSF52833">
    <property type="entry name" value="Thioredoxin-like"/>
    <property type="match status" value="1"/>
</dbReference>
<evidence type="ECO:0000313" key="2">
    <source>
        <dbReference type="EMBL" id="KAF4362908.1"/>
    </source>
</evidence>
<gene>
    <name evidence="2" type="ORF">G4B88_014245</name>
</gene>
<reference evidence="2 3" key="1">
    <citation type="journal article" date="2020" name="bioRxiv">
        <title>Sequence and annotation of 42 cannabis genomes reveals extensive copy number variation in cannabinoid synthesis and pathogen resistance genes.</title>
        <authorList>
            <person name="Mckernan K.J."/>
            <person name="Helbert Y."/>
            <person name="Kane L.T."/>
            <person name="Ebling H."/>
            <person name="Zhang L."/>
            <person name="Liu B."/>
            <person name="Eaton Z."/>
            <person name="Mclaughlin S."/>
            <person name="Kingan S."/>
            <person name="Baybayan P."/>
            <person name="Concepcion G."/>
            <person name="Jordan M."/>
            <person name="Riva A."/>
            <person name="Barbazuk W."/>
            <person name="Harkins T."/>
        </authorList>
    </citation>
    <scope>NUCLEOTIDE SEQUENCE [LARGE SCALE GENOMIC DNA]</scope>
    <source>
        <strain evidence="3">cv. Jamaican Lion 4</strain>
        <tissue evidence="2">Leaf</tissue>
    </source>
</reference>
<evidence type="ECO:0000313" key="3">
    <source>
        <dbReference type="Proteomes" id="UP000583929"/>
    </source>
</evidence>
<dbReference type="InterPro" id="IPR036249">
    <property type="entry name" value="Thioredoxin-like_sf"/>
</dbReference>
<proteinExistence type="predicted"/>